<feature type="compositionally biased region" description="Acidic residues" evidence="1">
    <location>
        <begin position="55"/>
        <end position="67"/>
    </location>
</feature>
<reference evidence="3 4" key="1">
    <citation type="submission" date="2016-10" db="EMBL/GenBank/DDBJ databases">
        <title>Reductive evolution of mitochondrial metabolism and differential evolution of invasion-related proteins in Cryptosporidium.</title>
        <authorList>
            <person name="Liu S."/>
            <person name="Roellig D.M."/>
            <person name="Guo Y."/>
            <person name="Li N."/>
            <person name="Frace M.A."/>
            <person name="Tang K."/>
            <person name="Zhang L."/>
            <person name="Feng Y."/>
            <person name="Xiao L."/>
        </authorList>
    </citation>
    <scope>NUCLEOTIDE SEQUENCE [LARGE SCALE GENOMIC DNA]</scope>
    <source>
        <strain evidence="3">39726</strain>
    </source>
</reference>
<sequence length="711" mass="81207">MTCNLIFFLFILICNIFIFKESNFYLEVGFIKIKAVGGDDSSQYDSSVSTNNGEDLSDDENNNEYDENSATSSNRKSSVSLEPGNNSVYISKGNAYFEKCIGNVCIFSSFNDSVKFLLFEAKIRELDLSLLECQKIVHFYLKSKFTPKTAVKNELVINIKDLINLMIKYVRTEGRCLLRVYQKESSKKSRDSSRSTNKVHDKSDSDTDSSLESDPKTNFGAAPSIAIGPVGSKIYYLLRNFSEGSSKASNKSSKGHVSEGPSASIPLGKDVISSTQRDDISSRDSSQASVPVSNLDQELEFEESPEMEIEEDQEHITPQQGEDYNIEYEDEGMESQVNQEMIVKNLDLNTRSAIPLKEIEMEIDLEDPWRNLITMLLYEPVRRSSLVYREEHCKKIVKTTGRIIAFLVKASCKLRLSLSDYNRKKCREKNKVSGLLTGCHKLRTNIKKYLNLYSKFRYDLVDSVVAITQCSIAKNNYLSQTDQIILNDSEDSLTIQCTLKEYYFSIDFHIFLSFIINAYNSAKEKLEQFISSGCESTCLTRCGKKPRLCSCLEHSFNNIFADKINMESYNFYLNKRISMCKDYLVRNYLYSNNIPESAEYISTSGNRYKLEQFDYIQLVQFPRVYPFNLKKLSIIKSNIYELLLNHINTREQPTQLPVAKENSTSGTSKQKQKSKSKFNLKLMRKNGKKGTNENNNVHPSVPQANSQDSWT</sequence>
<feature type="region of interest" description="Disordered" evidence="1">
    <location>
        <begin position="246"/>
        <end position="321"/>
    </location>
</feature>
<keyword evidence="2" id="KW-0732">Signal</keyword>
<dbReference type="VEuPathDB" id="CryptoDB:cubi_00977"/>
<dbReference type="OrthoDB" id="341866at2759"/>
<feature type="region of interest" description="Disordered" evidence="1">
    <location>
        <begin position="38"/>
        <end position="81"/>
    </location>
</feature>
<feature type="compositionally biased region" description="Basic and acidic residues" evidence="1">
    <location>
        <begin position="188"/>
        <end position="205"/>
    </location>
</feature>
<feature type="signal peptide" evidence="2">
    <location>
        <begin position="1"/>
        <end position="22"/>
    </location>
</feature>
<feature type="compositionally biased region" description="Polar residues" evidence="1">
    <location>
        <begin position="702"/>
        <end position="711"/>
    </location>
</feature>
<dbReference type="EMBL" id="LRBP01000039">
    <property type="protein sequence ID" value="OII70832.1"/>
    <property type="molecule type" value="Genomic_DNA"/>
</dbReference>
<evidence type="ECO:0000313" key="4">
    <source>
        <dbReference type="Proteomes" id="UP000186176"/>
    </source>
</evidence>
<proteinExistence type="predicted"/>
<feature type="compositionally biased region" description="Polar residues" evidence="1">
    <location>
        <begin position="69"/>
        <end position="81"/>
    </location>
</feature>
<feature type="region of interest" description="Disordered" evidence="1">
    <location>
        <begin position="654"/>
        <end position="711"/>
    </location>
</feature>
<feature type="region of interest" description="Disordered" evidence="1">
    <location>
        <begin position="188"/>
        <end position="218"/>
    </location>
</feature>
<protein>
    <submittedName>
        <fullName evidence="3">Uncharacterized protein</fullName>
    </submittedName>
</protein>
<evidence type="ECO:0000313" key="3">
    <source>
        <dbReference type="EMBL" id="OII70832.1"/>
    </source>
</evidence>
<dbReference type="Proteomes" id="UP000186176">
    <property type="component" value="Unassembled WGS sequence"/>
</dbReference>
<evidence type="ECO:0000256" key="2">
    <source>
        <dbReference type="SAM" id="SignalP"/>
    </source>
</evidence>
<feature type="compositionally biased region" description="Basic residues" evidence="1">
    <location>
        <begin position="670"/>
        <end position="688"/>
    </location>
</feature>
<accession>A0A1J4M9D7</accession>
<evidence type="ECO:0000256" key="1">
    <source>
        <dbReference type="SAM" id="MobiDB-lite"/>
    </source>
</evidence>
<name>A0A1J4M9D7_9CRYT</name>
<comment type="caution">
    <text evidence="3">The sequence shown here is derived from an EMBL/GenBank/DDBJ whole genome shotgun (WGS) entry which is preliminary data.</text>
</comment>
<dbReference type="RefSeq" id="XP_028872940.1">
    <property type="nucleotide sequence ID" value="XM_029017989.1"/>
</dbReference>
<feature type="chain" id="PRO_5012656092" evidence="2">
    <location>
        <begin position="23"/>
        <end position="711"/>
    </location>
</feature>
<organism evidence="3 4">
    <name type="scientific">Cryptosporidium ubiquitum</name>
    <dbReference type="NCBI Taxonomy" id="857276"/>
    <lineage>
        <taxon>Eukaryota</taxon>
        <taxon>Sar</taxon>
        <taxon>Alveolata</taxon>
        <taxon>Apicomplexa</taxon>
        <taxon>Conoidasida</taxon>
        <taxon>Coccidia</taxon>
        <taxon>Eucoccidiorida</taxon>
        <taxon>Eimeriorina</taxon>
        <taxon>Cryptosporidiidae</taxon>
        <taxon>Cryptosporidium</taxon>
    </lineage>
</organism>
<feature type="compositionally biased region" description="Polar residues" evidence="1">
    <location>
        <begin position="40"/>
        <end position="50"/>
    </location>
</feature>
<gene>
    <name evidence="3" type="ORF">cubi_00977</name>
</gene>
<dbReference type="AlphaFoldDB" id="A0A1J4M9D7"/>
<keyword evidence="4" id="KW-1185">Reference proteome</keyword>
<feature type="compositionally biased region" description="Acidic residues" evidence="1">
    <location>
        <begin position="297"/>
        <end position="313"/>
    </location>
</feature>
<dbReference type="GeneID" id="39977768"/>